<name>A0ABU6D8B8_9BACL</name>
<dbReference type="Gene3D" id="3.90.1530.10">
    <property type="entry name" value="Conserved hypothetical protein from pyrococcus furiosus pfu- 392566-001, ParB domain"/>
    <property type="match status" value="1"/>
</dbReference>
<evidence type="ECO:0008006" key="3">
    <source>
        <dbReference type="Google" id="ProtNLM"/>
    </source>
</evidence>
<dbReference type="Proteomes" id="UP001355653">
    <property type="component" value="Unassembled WGS sequence"/>
</dbReference>
<sequence>MRYTVQYISLSKIKPPESTTTKTSQRKKELKKVAQDLMHLLVVQKSKKDKGYVVVDGHQHLNFLKKHTHKQSAVCLVDESKLSASVGKFIDRFRKHPLPYDLPAIKSDRVTVSSWSIIRTFLKREPRFRKLSRRQQLKVLRLGMQYKKTTVRSMQDKVDELFKKMVTH</sequence>
<accession>A0ABU6D8B8</accession>
<evidence type="ECO:0000313" key="1">
    <source>
        <dbReference type="EMBL" id="MEB4793999.1"/>
    </source>
</evidence>
<comment type="caution">
    <text evidence="1">The sequence shown here is derived from an EMBL/GenBank/DDBJ whole genome shotgun (WGS) entry which is preliminary data.</text>
</comment>
<reference evidence="1 2" key="1">
    <citation type="submission" date="2023-03" db="EMBL/GenBank/DDBJ databases">
        <title>Bacillus Genome Sequencing.</title>
        <authorList>
            <person name="Dunlap C."/>
        </authorList>
    </citation>
    <scope>NUCLEOTIDE SEQUENCE [LARGE SCALE GENOMIC DNA]</scope>
    <source>
        <strain evidence="1 2">NRS-1351</strain>
    </source>
</reference>
<dbReference type="RefSeq" id="WP_127457483.1">
    <property type="nucleotide sequence ID" value="NZ_JAROBY010000015.1"/>
</dbReference>
<dbReference type="EMBL" id="JAROBY010000015">
    <property type="protein sequence ID" value="MEB4793999.1"/>
    <property type="molecule type" value="Genomic_DNA"/>
</dbReference>
<keyword evidence="2" id="KW-1185">Reference proteome</keyword>
<proteinExistence type="predicted"/>
<organism evidence="1 2">
    <name type="scientific">Paenibacillus chondroitinus</name>
    <dbReference type="NCBI Taxonomy" id="59842"/>
    <lineage>
        <taxon>Bacteria</taxon>
        <taxon>Bacillati</taxon>
        <taxon>Bacillota</taxon>
        <taxon>Bacilli</taxon>
        <taxon>Bacillales</taxon>
        <taxon>Paenibacillaceae</taxon>
        <taxon>Paenibacillus</taxon>
    </lineage>
</organism>
<protein>
    <recommendedName>
        <fullName evidence="3">Transposase</fullName>
    </recommendedName>
</protein>
<evidence type="ECO:0000313" key="2">
    <source>
        <dbReference type="Proteomes" id="UP001355653"/>
    </source>
</evidence>
<gene>
    <name evidence="1" type="ORF">P5G65_08835</name>
</gene>